<proteinExistence type="inferred from homology"/>
<dbReference type="SUPFAM" id="SSF56801">
    <property type="entry name" value="Acetyl-CoA synthetase-like"/>
    <property type="match status" value="1"/>
</dbReference>
<gene>
    <name evidence="5" type="ORF">DDE23_05090</name>
</gene>
<evidence type="ECO:0000259" key="4">
    <source>
        <dbReference type="Pfam" id="PF13193"/>
    </source>
</evidence>
<evidence type="ECO:0000256" key="2">
    <source>
        <dbReference type="ARBA" id="ARBA00022598"/>
    </source>
</evidence>
<organism evidence="5 6">
    <name type="scientific">Pararhodobacter aggregans</name>
    <dbReference type="NCBI Taxonomy" id="404875"/>
    <lineage>
        <taxon>Bacteria</taxon>
        <taxon>Pseudomonadati</taxon>
        <taxon>Pseudomonadota</taxon>
        <taxon>Alphaproteobacteria</taxon>
        <taxon>Rhodobacterales</taxon>
        <taxon>Paracoccaceae</taxon>
        <taxon>Pararhodobacter</taxon>
    </lineage>
</organism>
<evidence type="ECO:0000259" key="3">
    <source>
        <dbReference type="Pfam" id="PF00501"/>
    </source>
</evidence>
<sequence length="512" mass="54760">MTPLDFRLKALAGLRPAPPAGPGLARVALEATAAEPERIIVTDGSRSFTRRQMLDMALSLGGAMQARGLRRGAVVAFQLPNWWEACVINLAAALFGWRVVPLLTIFRRAELDHILHACQVEALFIPGEWRGTDHRALVATLTYRPPHVVTLRAEGAFEALLSHAPGTPDPAPGTDAKLVIFTSGSTGSPKGVIHTLDAMDALIRHAAGFWGITEQDRLHVPSPVGHIGGMLYAFEFPWATGCIARLDDAWDPDRAVRLIDAEGLTFIAGATPFLSGLIDAARRADSSLPSLTRFICGGASVPPELVRRGLAQFPNAVVSRAFGSSEVPLICPGLRTRAEAEAHADTDGEATCEVTLVEGEITVRAPQMLAGYLDPADDEGAFTGDGFFRMGDLGAWVEGRYLVITGRKKDIIIRKGENIAPLEIENALMRHPDVAACAVVGRPDPERGEMVVAFVVPAPGAAFDMAAMTAHLEGQGLARQKFPEELRLMASLPMNAVGKVQKPDLRRLAAGG</sequence>
<name>A0A2T7UV42_9RHOB</name>
<dbReference type="EMBL" id="QDDR01000002">
    <property type="protein sequence ID" value="PVE48439.1"/>
    <property type="molecule type" value="Genomic_DNA"/>
</dbReference>
<dbReference type="InterPro" id="IPR025110">
    <property type="entry name" value="AMP-bd_C"/>
</dbReference>
<evidence type="ECO:0000313" key="5">
    <source>
        <dbReference type="EMBL" id="PVE48439.1"/>
    </source>
</evidence>
<feature type="domain" description="AMP-dependent synthetase/ligase" evidence="3">
    <location>
        <begin position="32"/>
        <end position="373"/>
    </location>
</feature>
<keyword evidence="6" id="KW-1185">Reference proteome</keyword>
<dbReference type="RefSeq" id="WP_107750673.1">
    <property type="nucleotide sequence ID" value="NZ_QBKF01000002.1"/>
</dbReference>
<dbReference type="InterPro" id="IPR045851">
    <property type="entry name" value="AMP-bd_C_sf"/>
</dbReference>
<dbReference type="Pfam" id="PF00501">
    <property type="entry name" value="AMP-binding"/>
    <property type="match status" value="1"/>
</dbReference>
<keyword evidence="2 5" id="KW-0436">Ligase</keyword>
<dbReference type="PANTHER" id="PTHR43201:SF5">
    <property type="entry name" value="MEDIUM-CHAIN ACYL-COA LIGASE ACSF2, MITOCHONDRIAL"/>
    <property type="match status" value="1"/>
</dbReference>
<dbReference type="InterPro" id="IPR042099">
    <property type="entry name" value="ANL_N_sf"/>
</dbReference>
<comment type="similarity">
    <text evidence="1">Belongs to the ATP-dependent AMP-binding enzyme family.</text>
</comment>
<comment type="caution">
    <text evidence="5">The sequence shown here is derived from an EMBL/GenBank/DDBJ whole genome shotgun (WGS) entry which is preliminary data.</text>
</comment>
<evidence type="ECO:0000313" key="6">
    <source>
        <dbReference type="Proteomes" id="UP000244810"/>
    </source>
</evidence>
<dbReference type="Gene3D" id="3.40.50.12780">
    <property type="entry name" value="N-terminal domain of ligase-like"/>
    <property type="match status" value="1"/>
</dbReference>
<dbReference type="InterPro" id="IPR020845">
    <property type="entry name" value="AMP-binding_CS"/>
</dbReference>
<dbReference type="GO" id="GO:0006631">
    <property type="term" value="P:fatty acid metabolic process"/>
    <property type="evidence" value="ECO:0007669"/>
    <property type="project" value="TreeGrafter"/>
</dbReference>
<dbReference type="Pfam" id="PF13193">
    <property type="entry name" value="AMP-binding_C"/>
    <property type="match status" value="1"/>
</dbReference>
<dbReference type="Proteomes" id="UP000244810">
    <property type="component" value="Unassembled WGS sequence"/>
</dbReference>
<dbReference type="GO" id="GO:0031956">
    <property type="term" value="F:medium-chain fatty acid-CoA ligase activity"/>
    <property type="evidence" value="ECO:0007669"/>
    <property type="project" value="TreeGrafter"/>
</dbReference>
<dbReference type="InterPro" id="IPR000873">
    <property type="entry name" value="AMP-dep_synth/lig_dom"/>
</dbReference>
<evidence type="ECO:0000256" key="1">
    <source>
        <dbReference type="ARBA" id="ARBA00006432"/>
    </source>
</evidence>
<feature type="domain" description="AMP-binding enzyme C-terminal" evidence="4">
    <location>
        <begin position="423"/>
        <end position="499"/>
    </location>
</feature>
<dbReference type="OrthoDB" id="9803968at2"/>
<dbReference type="Gene3D" id="3.30.300.30">
    <property type="match status" value="1"/>
</dbReference>
<reference evidence="5 6" key="1">
    <citation type="journal article" date="2011" name="Syst. Appl. Microbiol.">
        <title>Defluviimonas denitrificans gen. nov., sp. nov., and Pararhodobacter aggregans gen. nov., sp. nov., non-phototrophic Rhodobacteraceae from the biofilter of a marine aquaculture.</title>
        <authorList>
            <person name="Foesel B.U."/>
            <person name="Drake H.L."/>
            <person name="Schramm A."/>
        </authorList>
    </citation>
    <scope>NUCLEOTIDE SEQUENCE [LARGE SCALE GENOMIC DNA]</scope>
    <source>
        <strain evidence="5 6">D1-19</strain>
    </source>
</reference>
<accession>A0A2T7UV42</accession>
<dbReference type="AlphaFoldDB" id="A0A2T7UV42"/>
<dbReference type="PANTHER" id="PTHR43201">
    <property type="entry name" value="ACYL-COA SYNTHETASE"/>
    <property type="match status" value="1"/>
</dbReference>
<dbReference type="PROSITE" id="PS00455">
    <property type="entry name" value="AMP_BINDING"/>
    <property type="match status" value="1"/>
</dbReference>
<protein>
    <submittedName>
        <fullName evidence="5">Cyclohexanecarboxylate-CoA ligase</fullName>
    </submittedName>
</protein>